<name>A0A0L6VKN6_9BASI</name>
<feature type="non-terminal residue" evidence="1">
    <location>
        <position position="1"/>
    </location>
</feature>
<evidence type="ECO:0000313" key="2">
    <source>
        <dbReference type="Proteomes" id="UP000037035"/>
    </source>
</evidence>
<gene>
    <name evidence="1" type="ORF">VP01_14294g1</name>
</gene>
<proteinExistence type="predicted"/>
<keyword evidence="2" id="KW-1185">Reference proteome</keyword>
<dbReference type="Proteomes" id="UP000037035">
    <property type="component" value="Unassembled WGS sequence"/>
</dbReference>
<comment type="caution">
    <text evidence="1">The sequence shown here is derived from an EMBL/GenBank/DDBJ whole genome shotgun (WGS) entry which is preliminary data.</text>
</comment>
<reference evidence="1 2" key="1">
    <citation type="submission" date="2015-08" db="EMBL/GenBank/DDBJ databases">
        <title>Next Generation Sequencing and Analysis of the Genome of Puccinia sorghi L Schw, the Causal Agent of Maize Common Rust.</title>
        <authorList>
            <person name="Rochi L."/>
            <person name="Burguener G."/>
            <person name="Darino M."/>
            <person name="Turjanski A."/>
            <person name="Kreff E."/>
            <person name="Dieguez M.J."/>
            <person name="Sacco F."/>
        </authorList>
    </citation>
    <scope>NUCLEOTIDE SEQUENCE [LARGE SCALE GENOMIC DNA]</scope>
    <source>
        <strain evidence="1 2">RO10H11247</strain>
    </source>
</reference>
<dbReference type="OrthoDB" id="2519186at2759"/>
<organism evidence="1 2">
    <name type="scientific">Puccinia sorghi</name>
    <dbReference type="NCBI Taxonomy" id="27349"/>
    <lineage>
        <taxon>Eukaryota</taxon>
        <taxon>Fungi</taxon>
        <taxon>Dikarya</taxon>
        <taxon>Basidiomycota</taxon>
        <taxon>Pucciniomycotina</taxon>
        <taxon>Pucciniomycetes</taxon>
        <taxon>Pucciniales</taxon>
        <taxon>Pucciniaceae</taxon>
        <taxon>Puccinia</taxon>
    </lineage>
</organism>
<dbReference type="EMBL" id="LAVV01004770">
    <property type="protein sequence ID" value="KNZ61269.1"/>
    <property type="molecule type" value="Genomic_DNA"/>
</dbReference>
<protein>
    <submittedName>
        <fullName evidence="1">Uncharacterized protein</fullName>
    </submittedName>
</protein>
<dbReference type="VEuPathDB" id="FungiDB:VP01_14294g1"/>
<evidence type="ECO:0000313" key="1">
    <source>
        <dbReference type="EMBL" id="KNZ61269.1"/>
    </source>
</evidence>
<sequence length="78" mass="8920">VLYRHFLIQHSHNVHHKQIGQAILLHSIDATLEDEISALQTSQVTTFMKLLKINPDNHTTTASYAAEMRDIISTRINQ</sequence>
<dbReference type="AlphaFoldDB" id="A0A0L6VKN6"/>
<accession>A0A0L6VKN6</accession>